<comment type="catalytic activity">
    <reaction evidence="1">
        <text>ATP + protein L-histidine = ADP + protein N-phospho-L-histidine.</text>
        <dbReference type="EC" id="2.7.13.3"/>
    </reaction>
</comment>
<dbReference type="Proteomes" id="UP000422997">
    <property type="component" value="Plasmid unnamed"/>
</dbReference>
<gene>
    <name evidence="10" type="ORF">BSR19_11325</name>
</gene>
<keyword evidence="4" id="KW-0597">Phosphoprotein</keyword>
<dbReference type="SUPFAM" id="SSF47384">
    <property type="entry name" value="Homodimeric domain of signal transducing histidine kinase"/>
    <property type="match status" value="1"/>
</dbReference>
<evidence type="ECO:0000256" key="5">
    <source>
        <dbReference type="ARBA" id="ARBA00022679"/>
    </source>
</evidence>
<accession>A0AB37DD99</accession>
<dbReference type="SMART" id="SM00388">
    <property type="entry name" value="HisKA"/>
    <property type="match status" value="1"/>
</dbReference>
<organism evidence="10 11">
    <name type="scientific">Streptococcus salivarius</name>
    <dbReference type="NCBI Taxonomy" id="1304"/>
    <lineage>
        <taxon>Bacteria</taxon>
        <taxon>Bacillati</taxon>
        <taxon>Bacillota</taxon>
        <taxon>Bacilli</taxon>
        <taxon>Lactobacillales</taxon>
        <taxon>Streptococcaceae</taxon>
        <taxon>Streptococcus</taxon>
    </lineage>
</organism>
<feature type="transmembrane region" description="Helical" evidence="8">
    <location>
        <begin position="12"/>
        <end position="33"/>
    </location>
</feature>
<protein>
    <recommendedName>
        <fullName evidence="3">histidine kinase</fullName>
        <ecNumber evidence="3">2.7.13.3</ecNumber>
    </recommendedName>
</protein>
<dbReference type="GO" id="GO:0000155">
    <property type="term" value="F:phosphorelay sensor kinase activity"/>
    <property type="evidence" value="ECO:0007669"/>
    <property type="project" value="InterPro"/>
</dbReference>
<evidence type="ECO:0000256" key="1">
    <source>
        <dbReference type="ARBA" id="ARBA00000085"/>
    </source>
</evidence>
<sequence>MNIFKKGILKFILAFLTIIFIDFVLLVATTNFIRSQQSPIDIIQGVSSNITPSNGTYKVNQTAKKLIKKHNLWVMILDQKSGNEKFNIKKPKNIKTQFDYADVIKFSRYYLDDYPIFTQIKKEQKDIYIIAFPKESIIRYGNNFFDLKRIQIFPILILVIIFVNCLFCLFLYLYSVTFLNRNIQPIINAIGKLPVGLNKQVNSVQELDRLTLAVNSANKKLRKNEEFKENWISGIAHDIKTPLSVIVANASLAIEKTDNDDLLKNLKPTLIESHYIQNLLNDLNIFARLTNGNLKLNQEITDIIPFFKEIIIQIINQEIWNDFNFEFIPDNKLLGKKMYIEKSLMSRVIHNLIYNSVLHNPSGCNIQIVLNYISRNKFSVIIRDNGIGTSTDRLKNINKIEEFNFDISGVRRSGMGLKISNQIVDLHGGSMIITSEQGEYFQTEIILPIESPTL</sequence>
<dbReference type="PROSITE" id="PS50109">
    <property type="entry name" value="HIS_KIN"/>
    <property type="match status" value="1"/>
</dbReference>
<reference evidence="10 11" key="1">
    <citation type="submission" date="2016-11" db="EMBL/GenBank/DDBJ databases">
        <title>The potential of Streptococcus salivarius to inhibit the production of volatile sulphur compounds in the oral cavity.</title>
        <authorList>
            <person name="Sun L."/>
            <person name="Li Z."/>
            <person name="Jin D."/>
            <person name="Zhao H."/>
        </authorList>
    </citation>
    <scope>NUCLEOTIDE SEQUENCE [LARGE SCALE GENOMIC DNA]</scope>
    <source>
        <strain evidence="10 11">ICDC2</strain>
        <plasmid evidence="11">Plasmid</plasmid>
    </source>
</reference>
<geneLocation type="plasmid" evidence="11"/>
<dbReference type="Pfam" id="PF02518">
    <property type="entry name" value="HATPase_c"/>
    <property type="match status" value="1"/>
</dbReference>
<name>A0AB37DD99_STRSL</name>
<evidence type="ECO:0000256" key="7">
    <source>
        <dbReference type="ARBA" id="ARBA00023012"/>
    </source>
</evidence>
<keyword evidence="8" id="KW-0472">Membrane</keyword>
<evidence type="ECO:0000256" key="6">
    <source>
        <dbReference type="ARBA" id="ARBA00022777"/>
    </source>
</evidence>
<dbReference type="GO" id="GO:0004721">
    <property type="term" value="F:phosphoprotein phosphatase activity"/>
    <property type="evidence" value="ECO:0007669"/>
    <property type="project" value="TreeGrafter"/>
</dbReference>
<keyword evidence="8" id="KW-0812">Transmembrane</keyword>
<dbReference type="SUPFAM" id="SSF55874">
    <property type="entry name" value="ATPase domain of HSP90 chaperone/DNA topoisomerase II/histidine kinase"/>
    <property type="match status" value="1"/>
</dbReference>
<evidence type="ECO:0000256" key="4">
    <source>
        <dbReference type="ARBA" id="ARBA00022553"/>
    </source>
</evidence>
<evidence type="ECO:0000259" key="9">
    <source>
        <dbReference type="PROSITE" id="PS50109"/>
    </source>
</evidence>
<dbReference type="InterPro" id="IPR003594">
    <property type="entry name" value="HATPase_dom"/>
</dbReference>
<keyword evidence="6 10" id="KW-0418">Kinase</keyword>
<dbReference type="SMART" id="SM00387">
    <property type="entry name" value="HATPase_c"/>
    <property type="match status" value="1"/>
</dbReference>
<dbReference type="InterPro" id="IPR036097">
    <property type="entry name" value="HisK_dim/P_sf"/>
</dbReference>
<dbReference type="InterPro" id="IPR005467">
    <property type="entry name" value="His_kinase_dom"/>
</dbReference>
<keyword evidence="7" id="KW-0902">Two-component regulatory system</keyword>
<proteinExistence type="predicted"/>
<dbReference type="PANTHER" id="PTHR45453:SF1">
    <property type="entry name" value="PHOSPHATE REGULON SENSOR PROTEIN PHOR"/>
    <property type="match status" value="1"/>
</dbReference>
<keyword evidence="10" id="KW-0614">Plasmid</keyword>
<dbReference type="GO" id="GO:0016036">
    <property type="term" value="P:cellular response to phosphate starvation"/>
    <property type="evidence" value="ECO:0007669"/>
    <property type="project" value="TreeGrafter"/>
</dbReference>
<dbReference type="CDD" id="cd00082">
    <property type="entry name" value="HisKA"/>
    <property type="match status" value="1"/>
</dbReference>
<evidence type="ECO:0000313" key="11">
    <source>
        <dbReference type="Proteomes" id="UP000422997"/>
    </source>
</evidence>
<dbReference type="Gene3D" id="1.10.287.130">
    <property type="match status" value="1"/>
</dbReference>
<dbReference type="Pfam" id="PF00512">
    <property type="entry name" value="HisKA"/>
    <property type="match status" value="1"/>
</dbReference>
<evidence type="ECO:0000256" key="3">
    <source>
        <dbReference type="ARBA" id="ARBA00012438"/>
    </source>
</evidence>
<dbReference type="GO" id="GO:0005886">
    <property type="term" value="C:plasma membrane"/>
    <property type="evidence" value="ECO:0007669"/>
    <property type="project" value="TreeGrafter"/>
</dbReference>
<dbReference type="EMBL" id="CP018188">
    <property type="protein sequence ID" value="QGU81712.1"/>
    <property type="molecule type" value="Genomic_DNA"/>
</dbReference>
<dbReference type="InterPro" id="IPR050351">
    <property type="entry name" value="BphY/WalK/GraS-like"/>
</dbReference>
<evidence type="ECO:0000256" key="2">
    <source>
        <dbReference type="ARBA" id="ARBA00004370"/>
    </source>
</evidence>
<comment type="subcellular location">
    <subcellularLocation>
        <location evidence="2">Membrane</location>
    </subcellularLocation>
</comment>
<dbReference type="PANTHER" id="PTHR45453">
    <property type="entry name" value="PHOSPHATE REGULON SENSOR PROTEIN PHOR"/>
    <property type="match status" value="1"/>
</dbReference>
<evidence type="ECO:0000313" key="10">
    <source>
        <dbReference type="EMBL" id="QGU81712.1"/>
    </source>
</evidence>
<evidence type="ECO:0000256" key="8">
    <source>
        <dbReference type="SAM" id="Phobius"/>
    </source>
</evidence>
<dbReference type="InterPro" id="IPR036890">
    <property type="entry name" value="HATPase_C_sf"/>
</dbReference>
<dbReference type="Gene3D" id="3.30.565.10">
    <property type="entry name" value="Histidine kinase-like ATPase, C-terminal domain"/>
    <property type="match status" value="1"/>
</dbReference>
<dbReference type="AlphaFoldDB" id="A0AB37DD99"/>
<keyword evidence="5" id="KW-0808">Transferase</keyword>
<feature type="transmembrane region" description="Helical" evidence="8">
    <location>
        <begin position="152"/>
        <end position="174"/>
    </location>
</feature>
<dbReference type="EC" id="2.7.13.3" evidence="3"/>
<keyword evidence="8" id="KW-1133">Transmembrane helix</keyword>
<feature type="domain" description="Histidine kinase" evidence="9">
    <location>
        <begin position="234"/>
        <end position="451"/>
    </location>
</feature>
<dbReference type="InterPro" id="IPR003661">
    <property type="entry name" value="HisK_dim/P_dom"/>
</dbReference>
<dbReference type="RefSeq" id="WP_070839439.1">
    <property type="nucleotide sequence ID" value="NZ_CP018188.1"/>
</dbReference>